<keyword evidence="6" id="KW-1185">Reference proteome</keyword>
<dbReference type="RefSeq" id="WP_138660512.1">
    <property type="nucleotide sequence ID" value="NZ_VANS01000001.1"/>
</dbReference>
<sequence>MQTEFTMGIEEEYLLVDKDSLALARAPDALMEACRADLQDQVSPEFLDCQIEIGTRVCKTIAEARADLRYLRATVARHAADHNLAPIAASCHPFSRWRAQSFTQKERYSDLEADLAGVARRMLICGMHVHVGVDDDSQRVDLMPQLSYFLPHLLALSTSSPFWQGQDTGLASYRLSVFDNMPRTGLPPEISSWAAYERTTGTLIDLGVIDDPTEIWWDLRPSHSYPTLETRICDVSPRMEDALSIAALTQALVRRLVRLRDENMRWRDYDRFLISENRWRAQRYGITEPLIDFGERSLRPFAALLDDMLELVAQDADQLGCRAEVERLRMIVEAGTSATRQRSAHAQASGDATARGQAVVRHLIEEYHADL</sequence>
<keyword evidence="2 4" id="KW-0547">Nucleotide-binding</keyword>
<comment type="caution">
    <text evidence="5">The sequence shown here is derived from an EMBL/GenBank/DDBJ whole genome shotgun (WGS) entry which is preliminary data.</text>
</comment>
<evidence type="ECO:0000256" key="3">
    <source>
        <dbReference type="ARBA" id="ARBA00022840"/>
    </source>
</evidence>
<dbReference type="SUPFAM" id="SSF55931">
    <property type="entry name" value="Glutamine synthetase/guanido kinase"/>
    <property type="match status" value="1"/>
</dbReference>
<dbReference type="PANTHER" id="PTHR36510">
    <property type="entry name" value="GLUTAMATE--CYSTEINE LIGASE 2-RELATED"/>
    <property type="match status" value="1"/>
</dbReference>
<name>A0A5S3PLA3_9RHOB</name>
<protein>
    <recommendedName>
        <fullName evidence="4">Putative glutamate--cysteine ligase 2</fullName>
        <ecNumber evidence="4">6.3.2.2</ecNumber>
    </recommendedName>
    <alternativeName>
        <fullName evidence="4">Gamma-glutamylcysteine synthetase 2</fullName>
        <shortName evidence="4">GCS 2</shortName>
        <shortName evidence="4">Gamma-GCS 2</shortName>
    </alternativeName>
</protein>
<dbReference type="HAMAP" id="MF_01609">
    <property type="entry name" value="Glu_cys_ligase_2"/>
    <property type="match status" value="1"/>
</dbReference>
<proteinExistence type="inferred from homology"/>
<comment type="catalytic activity">
    <reaction evidence="4">
        <text>L-cysteine + L-glutamate + ATP = gamma-L-glutamyl-L-cysteine + ADP + phosphate + H(+)</text>
        <dbReference type="Rhea" id="RHEA:13285"/>
        <dbReference type="ChEBI" id="CHEBI:15378"/>
        <dbReference type="ChEBI" id="CHEBI:29985"/>
        <dbReference type="ChEBI" id="CHEBI:30616"/>
        <dbReference type="ChEBI" id="CHEBI:35235"/>
        <dbReference type="ChEBI" id="CHEBI:43474"/>
        <dbReference type="ChEBI" id="CHEBI:58173"/>
        <dbReference type="ChEBI" id="CHEBI:456216"/>
        <dbReference type="EC" id="6.3.2.2"/>
    </reaction>
</comment>
<comment type="function">
    <text evidence="4">ATP-dependent carboxylate-amine ligase which exhibits weak glutamate--cysteine ligase activity.</text>
</comment>
<dbReference type="GO" id="GO:0004357">
    <property type="term" value="F:glutamate-cysteine ligase activity"/>
    <property type="evidence" value="ECO:0007669"/>
    <property type="project" value="UniProtKB-EC"/>
</dbReference>
<reference evidence="5 6" key="1">
    <citation type="submission" date="2019-05" db="EMBL/GenBank/DDBJ databases">
        <title>Sulfitobacter sabulilitoris sp. nov., isolated from a marine sand.</title>
        <authorList>
            <person name="Yoon J.-H."/>
        </authorList>
    </citation>
    <scope>NUCLEOTIDE SEQUENCE [LARGE SCALE GENOMIC DNA]</scope>
    <source>
        <strain evidence="5 6">HSMS-29</strain>
    </source>
</reference>
<evidence type="ECO:0000256" key="4">
    <source>
        <dbReference type="HAMAP-Rule" id="MF_01609"/>
    </source>
</evidence>
<dbReference type="PANTHER" id="PTHR36510:SF1">
    <property type="entry name" value="GLUTAMATE--CYSTEINE LIGASE 2-RELATED"/>
    <property type="match status" value="1"/>
</dbReference>
<dbReference type="NCBIfam" id="NF010039">
    <property type="entry name" value="PRK13515.1"/>
    <property type="match status" value="1"/>
</dbReference>
<dbReference type="AlphaFoldDB" id="A0A5S3PLA3"/>
<dbReference type="InterPro" id="IPR014746">
    <property type="entry name" value="Gln_synth/guanido_kin_cat_dom"/>
</dbReference>
<dbReference type="Pfam" id="PF04107">
    <property type="entry name" value="GCS2"/>
    <property type="match status" value="1"/>
</dbReference>
<dbReference type="Gene3D" id="3.30.590.20">
    <property type="match status" value="1"/>
</dbReference>
<dbReference type="InterPro" id="IPR011793">
    <property type="entry name" value="YbdK"/>
</dbReference>
<comment type="similarity">
    <text evidence="4">Belongs to the glutamate--cysteine ligase type 2 family. YbdK subfamily.</text>
</comment>
<dbReference type="InterPro" id="IPR006336">
    <property type="entry name" value="GCS2"/>
</dbReference>
<dbReference type="GO" id="GO:0005524">
    <property type="term" value="F:ATP binding"/>
    <property type="evidence" value="ECO:0007669"/>
    <property type="project" value="UniProtKB-KW"/>
</dbReference>
<dbReference type="OrthoDB" id="9769628at2"/>
<evidence type="ECO:0000256" key="2">
    <source>
        <dbReference type="ARBA" id="ARBA00022741"/>
    </source>
</evidence>
<evidence type="ECO:0000256" key="1">
    <source>
        <dbReference type="ARBA" id="ARBA00022598"/>
    </source>
</evidence>
<keyword evidence="3 4" id="KW-0067">ATP-binding</keyword>
<dbReference type="EMBL" id="VANS01000001">
    <property type="protein sequence ID" value="TMM54340.1"/>
    <property type="molecule type" value="Genomic_DNA"/>
</dbReference>
<organism evidence="5 6">
    <name type="scientific">Sulfitobacter sabulilitoris</name>
    <dbReference type="NCBI Taxonomy" id="2562655"/>
    <lineage>
        <taxon>Bacteria</taxon>
        <taxon>Pseudomonadati</taxon>
        <taxon>Pseudomonadota</taxon>
        <taxon>Alphaproteobacteria</taxon>
        <taxon>Rhodobacterales</taxon>
        <taxon>Roseobacteraceae</taxon>
        <taxon>Sulfitobacter</taxon>
    </lineage>
</organism>
<evidence type="ECO:0000313" key="5">
    <source>
        <dbReference type="EMBL" id="TMM54340.1"/>
    </source>
</evidence>
<keyword evidence="1 4" id="KW-0436">Ligase</keyword>
<gene>
    <name evidence="5" type="ORF">FDT80_01735</name>
</gene>
<dbReference type="NCBIfam" id="TIGR02050">
    <property type="entry name" value="gshA_cyan_rel"/>
    <property type="match status" value="1"/>
</dbReference>
<dbReference type="GO" id="GO:0042398">
    <property type="term" value="P:modified amino acid biosynthetic process"/>
    <property type="evidence" value="ECO:0007669"/>
    <property type="project" value="InterPro"/>
</dbReference>
<evidence type="ECO:0000313" key="6">
    <source>
        <dbReference type="Proteomes" id="UP000309550"/>
    </source>
</evidence>
<dbReference type="InterPro" id="IPR050141">
    <property type="entry name" value="GCL_type2/YbdK_subfam"/>
</dbReference>
<dbReference type="EC" id="6.3.2.2" evidence="4"/>
<dbReference type="Proteomes" id="UP000309550">
    <property type="component" value="Unassembled WGS sequence"/>
</dbReference>
<accession>A0A5S3PLA3</accession>